<accession>A0A0F9EN78</accession>
<gene>
    <name evidence="2" type="ORF">LCGC14_2406510</name>
</gene>
<dbReference type="EMBL" id="LAZR01036259">
    <property type="protein sequence ID" value="KKL25318.1"/>
    <property type="molecule type" value="Genomic_DNA"/>
</dbReference>
<organism evidence="2">
    <name type="scientific">marine sediment metagenome</name>
    <dbReference type="NCBI Taxonomy" id="412755"/>
    <lineage>
        <taxon>unclassified sequences</taxon>
        <taxon>metagenomes</taxon>
        <taxon>ecological metagenomes</taxon>
    </lineage>
</organism>
<feature type="transmembrane region" description="Helical" evidence="1">
    <location>
        <begin position="62"/>
        <end position="82"/>
    </location>
</feature>
<keyword evidence="1" id="KW-0812">Transmembrane</keyword>
<feature type="transmembrane region" description="Helical" evidence="1">
    <location>
        <begin position="30"/>
        <end position="50"/>
    </location>
</feature>
<keyword evidence="1" id="KW-1133">Transmembrane helix</keyword>
<evidence type="ECO:0000313" key="2">
    <source>
        <dbReference type="EMBL" id="KKL25318.1"/>
    </source>
</evidence>
<proteinExistence type="predicted"/>
<feature type="transmembrane region" description="Helical" evidence="1">
    <location>
        <begin position="88"/>
        <end position="107"/>
    </location>
</feature>
<reference evidence="2" key="1">
    <citation type="journal article" date="2015" name="Nature">
        <title>Complex archaea that bridge the gap between prokaryotes and eukaryotes.</title>
        <authorList>
            <person name="Spang A."/>
            <person name="Saw J.H."/>
            <person name="Jorgensen S.L."/>
            <person name="Zaremba-Niedzwiedzka K."/>
            <person name="Martijn J."/>
            <person name="Lind A.E."/>
            <person name="van Eijk R."/>
            <person name="Schleper C."/>
            <person name="Guy L."/>
            <person name="Ettema T.J."/>
        </authorList>
    </citation>
    <scope>NUCLEOTIDE SEQUENCE</scope>
</reference>
<name>A0A0F9EN78_9ZZZZ</name>
<dbReference type="AlphaFoldDB" id="A0A0F9EN78"/>
<protein>
    <submittedName>
        <fullName evidence="2">Uncharacterized protein</fullName>
    </submittedName>
</protein>
<evidence type="ECO:0000256" key="1">
    <source>
        <dbReference type="SAM" id="Phobius"/>
    </source>
</evidence>
<keyword evidence="1" id="KW-0472">Membrane</keyword>
<comment type="caution">
    <text evidence="2">The sequence shown here is derived from an EMBL/GenBank/DDBJ whole genome shotgun (WGS) entry which is preliminary data.</text>
</comment>
<sequence length="131" mass="14373">MIWTALLVFPFITAFRLLQGDFESLEGLLVWIIGGGGAMVLVGYVEAYLLENWAGWHTFPRWVKTFFPILMASLFGIIAQSLLEFDVLSGISPAVSVLLLAAVNWLFSQKGYISAKKEGYANAARIAANNG</sequence>